<reference evidence="2 3" key="1">
    <citation type="submission" date="2016-10" db="EMBL/GenBank/DDBJ databases">
        <title>Genome sequence of the ascomycete fungus Penicillium subrubescens.</title>
        <authorList>
            <person name="De Vries R.P."/>
            <person name="Peng M."/>
            <person name="Dilokpimol A."/>
            <person name="Hilden K."/>
            <person name="Makela M.R."/>
            <person name="Grigoriev I."/>
            <person name="Riley R."/>
            <person name="Granchi Z."/>
        </authorList>
    </citation>
    <scope>NUCLEOTIDE SEQUENCE [LARGE SCALE GENOMIC DNA]</scope>
    <source>
        <strain evidence="2 3">CBS 132785</strain>
    </source>
</reference>
<evidence type="ECO:0000313" key="2">
    <source>
        <dbReference type="EMBL" id="OKP13318.1"/>
    </source>
</evidence>
<dbReference type="Pfam" id="PF17111">
    <property type="entry name" value="PigL_N"/>
    <property type="match status" value="1"/>
</dbReference>
<dbReference type="InterPro" id="IPR031348">
    <property type="entry name" value="PigL_N"/>
</dbReference>
<keyword evidence="3" id="KW-1185">Reference proteome</keyword>
<gene>
    <name evidence="2" type="ORF">PENSUB_993</name>
</gene>
<name>A0A1Q5ULF6_9EURO</name>
<protein>
    <recommendedName>
        <fullName evidence="1">Azaphilone pigments biosynthesis cluster protein L N-terminal domain-containing protein</fullName>
    </recommendedName>
</protein>
<proteinExistence type="predicted"/>
<evidence type="ECO:0000313" key="3">
    <source>
        <dbReference type="Proteomes" id="UP000186955"/>
    </source>
</evidence>
<dbReference type="AlphaFoldDB" id="A0A1Q5ULF6"/>
<dbReference type="STRING" id="1316194.A0A1Q5ULF6"/>
<dbReference type="Proteomes" id="UP000186955">
    <property type="component" value="Unassembled WGS sequence"/>
</dbReference>
<feature type="domain" description="Azaphilone pigments biosynthesis cluster protein L N-terminal" evidence="1">
    <location>
        <begin position="1"/>
        <end position="99"/>
    </location>
</feature>
<sequence>MGGDITKFKDMLSSYKSTISIALAYANLRTTKTTRAVLEEYKNLIENTRCDLENHLQDIQEKLQIACAQGPVIAGLDTVELQLMEDEKSSTQKSLEICEQFLSLVDQSRPTLVGEVANSSGLFDKASSYRKHHYSWLINAEGLNSTSKEITSWKLRLLQHLYGVDRIVQGQQRYLPYLNNEREYEEQSFREELSGTERLLNLCKRIEEEEANRLRTHYFEDVTTGDNSRQAIVTTLDDLISAKRIKSGDNSLQALGNMADASIQSLFNSAVPDAGSKNQVKGKKKDVDSH</sequence>
<organism evidence="2 3">
    <name type="scientific">Penicillium subrubescens</name>
    <dbReference type="NCBI Taxonomy" id="1316194"/>
    <lineage>
        <taxon>Eukaryota</taxon>
        <taxon>Fungi</taxon>
        <taxon>Dikarya</taxon>
        <taxon>Ascomycota</taxon>
        <taxon>Pezizomycotina</taxon>
        <taxon>Eurotiomycetes</taxon>
        <taxon>Eurotiomycetidae</taxon>
        <taxon>Eurotiales</taxon>
        <taxon>Aspergillaceae</taxon>
        <taxon>Penicillium</taxon>
    </lineage>
</organism>
<comment type="caution">
    <text evidence="2">The sequence shown here is derived from an EMBL/GenBank/DDBJ whole genome shotgun (WGS) entry which is preliminary data.</text>
</comment>
<accession>A0A1Q5ULF6</accession>
<dbReference type="EMBL" id="MNBE01000135">
    <property type="protein sequence ID" value="OKP13318.1"/>
    <property type="molecule type" value="Genomic_DNA"/>
</dbReference>
<evidence type="ECO:0000259" key="1">
    <source>
        <dbReference type="Pfam" id="PF17111"/>
    </source>
</evidence>